<feature type="binding site" evidence="12">
    <location>
        <position position="414"/>
    </location>
    <ligand>
        <name>substrate</name>
    </ligand>
</feature>
<evidence type="ECO:0000256" key="2">
    <source>
        <dbReference type="ARBA" id="ARBA00011881"/>
    </source>
</evidence>
<evidence type="ECO:0000256" key="7">
    <source>
        <dbReference type="ARBA" id="ARBA00047780"/>
    </source>
</evidence>
<dbReference type="InterPro" id="IPR036526">
    <property type="entry name" value="C-N_Hydrolase_sf"/>
</dbReference>
<comment type="caution">
    <text evidence="14">Lacks conserved residue(s) required for the propagation of feature annotation.</text>
</comment>
<evidence type="ECO:0000256" key="11">
    <source>
        <dbReference type="PIRSR" id="PIRSR639383-1"/>
    </source>
</evidence>
<dbReference type="Gene3D" id="3.30.428.10">
    <property type="entry name" value="HIT-like"/>
    <property type="match status" value="1"/>
</dbReference>
<feature type="binding site" evidence="12">
    <location>
        <position position="399"/>
    </location>
    <ligand>
        <name>substrate</name>
    </ligand>
</feature>
<evidence type="ECO:0000259" key="16">
    <source>
        <dbReference type="PROSITE" id="PS50263"/>
    </source>
</evidence>
<proteinExistence type="inferred from homology"/>
<evidence type="ECO:0000256" key="9">
    <source>
        <dbReference type="ARBA" id="ARBA00061127"/>
    </source>
</evidence>
<dbReference type="Gene3D" id="3.60.110.10">
    <property type="entry name" value="Carbon-nitrogen hydrolase"/>
    <property type="match status" value="1"/>
</dbReference>
<feature type="site" description="Important for induction of apoptosis" evidence="13">
    <location>
        <position position="430"/>
    </location>
</feature>
<dbReference type="EMBL" id="HBUE01089250">
    <property type="protein sequence ID" value="CAG6480751.1"/>
    <property type="molecule type" value="Transcribed_RNA"/>
</dbReference>
<comment type="similarity">
    <text evidence="9">In the N-terminal section; belongs to the UPF0012 family.</text>
</comment>
<reference evidence="18" key="1">
    <citation type="submission" date="2021-05" db="EMBL/GenBank/DDBJ databases">
        <authorList>
            <person name="Alioto T."/>
            <person name="Alioto T."/>
            <person name="Gomez Garrido J."/>
        </authorList>
    </citation>
    <scope>NUCLEOTIDE SEQUENCE</scope>
</reference>
<evidence type="ECO:0000256" key="5">
    <source>
        <dbReference type="ARBA" id="ARBA00022801"/>
    </source>
</evidence>
<dbReference type="GO" id="GO:0016811">
    <property type="term" value="F:hydrolase activity, acting on carbon-nitrogen (but not peptide) bonds, in linear amides"/>
    <property type="evidence" value="ECO:0007669"/>
    <property type="project" value="InterPro"/>
</dbReference>
<organism evidence="18">
    <name type="scientific">Culex pipiens</name>
    <name type="common">House mosquito</name>
    <dbReference type="NCBI Taxonomy" id="7175"/>
    <lineage>
        <taxon>Eukaryota</taxon>
        <taxon>Metazoa</taxon>
        <taxon>Ecdysozoa</taxon>
        <taxon>Arthropoda</taxon>
        <taxon>Hexapoda</taxon>
        <taxon>Insecta</taxon>
        <taxon>Pterygota</taxon>
        <taxon>Neoptera</taxon>
        <taxon>Endopterygota</taxon>
        <taxon>Diptera</taxon>
        <taxon>Nematocera</taxon>
        <taxon>Culicoidea</taxon>
        <taxon>Culicidae</taxon>
        <taxon>Culicinae</taxon>
        <taxon>Culicini</taxon>
        <taxon>Culex</taxon>
        <taxon>Culex</taxon>
    </lineage>
</organism>
<name>A0A8D8BS63_CULPI</name>
<evidence type="ECO:0000256" key="8">
    <source>
        <dbReference type="ARBA" id="ARBA00057461"/>
    </source>
</evidence>
<evidence type="ECO:0000256" key="1">
    <source>
        <dbReference type="ARBA" id="ARBA00001936"/>
    </source>
</evidence>
<dbReference type="CDD" id="cd07572">
    <property type="entry name" value="nit"/>
    <property type="match status" value="1"/>
</dbReference>
<dbReference type="GO" id="GO:0006139">
    <property type="term" value="P:nucleobase-containing compound metabolic process"/>
    <property type="evidence" value="ECO:0007669"/>
    <property type="project" value="TreeGrafter"/>
</dbReference>
<dbReference type="InterPro" id="IPR045254">
    <property type="entry name" value="Nit1/2_C-N_Hydrolase"/>
</dbReference>
<accession>A0A8D8BS63</accession>
<dbReference type="FunFam" id="3.30.428.10:FF:000011">
    <property type="entry name" value="Fragile histidine triad"/>
    <property type="match status" value="1"/>
</dbReference>
<evidence type="ECO:0000256" key="13">
    <source>
        <dbReference type="PIRSR" id="PIRSR639383-3"/>
    </source>
</evidence>
<evidence type="ECO:0000259" key="17">
    <source>
        <dbReference type="PROSITE" id="PS51084"/>
    </source>
</evidence>
<dbReference type="PANTHER" id="PTHR23088">
    <property type="entry name" value="NITRILASE-RELATED"/>
    <property type="match status" value="1"/>
</dbReference>
<comment type="subunit">
    <text evidence="2">Homotetramer.</text>
</comment>
<dbReference type="InterPro" id="IPR003010">
    <property type="entry name" value="C-N_Hydrolase"/>
</dbReference>
<keyword evidence="5" id="KW-0378">Hydrolase</keyword>
<keyword evidence="4" id="KW-0547">Nucleotide-binding</keyword>
<evidence type="ECO:0000256" key="6">
    <source>
        <dbReference type="ARBA" id="ARBA00023268"/>
    </source>
</evidence>
<dbReference type="InterPro" id="IPR036265">
    <property type="entry name" value="HIT-like_sf"/>
</dbReference>
<evidence type="ECO:0000256" key="4">
    <source>
        <dbReference type="ARBA" id="ARBA00022741"/>
    </source>
</evidence>
<dbReference type="GO" id="GO:0000166">
    <property type="term" value="F:nucleotide binding"/>
    <property type="evidence" value="ECO:0007669"/>
    <property type="project" value="UniProtKB-KW"/>
</dbReference>
<evidence type="ECO:0000256" key="10">
    <source>
        <dbReference type="ARBA" id="ARBA00069577"/>
    </source>
</evidence>
<evidence type="ECO:0000256" key="15">
    <source>
        <dbReference type="SAM" id="MobiDB-lite"/>
    </source>
</evidence>
<comment type="function">
    <text evidence="8">Cleaves A-5'-PPP-5'A to yield AMP and ADP.</text>
</comment>
<feature type="region of interest" description="Disordered" evidence="15">
    <location>
        <begin position="434"/>
        <end position="454"/>
    </location>
</feature>
<feature type="active site" description="Tele-AMP-histidine intermediate" evidence="11">
    <location>
        <position position="412"/>
    </location>
</feature>
<dbReference type="Pfam" id="PF01230">
    <property type="entry name" value="HIT"/>
    <property type="match status" value="1"/>
</dbReference>
<dbReference type="InterPro" id="IPR039383">
    <property type="entry name" value="FHIT"/>
</dbReference>
<dbReference type="SUPFAM" id="SSF56317">
    <property type="entry name" value="Carbon-nitrogen hydrolase"/>
    <property type="match status" value="1"/>
</dbReference>
<dbReference type="CDD" id="cd01275">
    <property type="entry name" value="FHIT"/>
    <property type="match status" value="1"/>
</dbReference>
<evidence type="ECO:0000256" key="3">
    <source>
        <dbReference type="ARBA" id="ARBA00012377"/>
    </source>
</evidence>
<sequence>MHSSFLRRSSNLLKNLTGRTMASQASSSGPRRIAVAQMRSTNDKQHNLDQVKTIVEKAKSQNASVVFFPECCDYVGSSREETLKLSEPLTGETVGEYRKLAKDSNVWLSLGGVHEAIPDDASKIYNTHLLVDNQGQIVAKYSKLHMFNVITPEFKFRESEMVRSGGELVPPVDSPIGKIGLQICYDVRFSEASTLLRKQGAEVLTYPSAFAVSTGKAHWEVLLRARAIENQCFVIAAAQIGFHNKKRESYGHAMVVDPWGKILGEAGQQDLDVVIAELDFDKLANVRQNMPCFDHRREDVYNLSYVKGTARAETSTTKYNFGGIDIPQDSVFYTSEHSFAFVNIRCVVPGHVLVSTRRSAPRLPDLSPAEINDFFQTVCKVQRVAERLYAASSTTVTVQDGPDAGQTIRQVHCHVLPRHVGDFPENDQIYGELQRHDKEPERPARSKEEMRQEAETFRAEFARMGL</sequence>
<dbReference type="EC" id="3.6.1.29" evidence="3"/>
<comment type="catalytic activity">
    <reaction evidence="7">
        <text>P(1),P(3)-bis(5'-adenosyl) triphosphate + H2O = AMP + ADP + 2 H(+)</text>
        <dbReference type="Rhea" id="RHEA:13893"/>
        <dbReference type="ChEBI" id="CHEBI:15377"/>
        <dbReference type="ChEBI" id="CHEBI:15378"/>
        <dbReference type="ChEBI" id="CHEBI:58529"/>
        <dbReference type="ChEBI" id="CHEBI:456215"/>
        <dbReference type="ChEBI" id="CHEBI:456216"/>
        <dbReference type="EC" id="3.6.1.29"/>
    </reaction>
</comment>
<dbReference type="GO" id="GO:0047710">
    <property type="term" value="F:bis(5'-adenosyl)-triphosphatase activity"/>
    <property type="evidence" value="ECO:0007669"/>
    <property type="project" value="UniProtKB-EC"/>
</dbReference>
<dbReference type="PROSITE" id="PS50263">
    <property type="entry name" value="CN_HYDROLASE"/>
    <property type="match status" value="1"/>
</dbReference>
<feature type="binding site" evidence="12">
    <location>
        <position position="343"/>
    </location>
    <ligand>
        <name>substrate</name>
    </ligand>
</feature>
<feature type="domain" description="CN hydrolase" evidence="16">
    <location>
        <begin position="31"/>
        <end position="280"/>
    </location>
</feature>
<evidence type="ECO:0000256" key="12">
    <source>
        <dbReference type="PIRSR" id="PIRSR639383-2"/>
    </source>
</evidence>
<dbReference type="PANTHER" id="PTHR23088:SF27">
    <property type="entry name" value="DEAMINATED GLUTATHIONE AMIDASE"/>
    <property type="match status" value="1"/>
</dbReference>
<dbReference type="AlphaFoldDB" id="A0A8D8BS63"/>
<feature type="domain" description="HIT" evidence="17">
    <location>
        <begin position="317"/>
        <end position="425"/>
    </location>
</feature>
<dbReference type="FunFam" id="3.60.110.10:FF:000005">
    <property type="entry name" value="nitrilase homolog 1 isoform X1"/>
    <property type="match status" value="1"/>
</dbReference>
<dbReference type="InterPro" id="IPR011146">
    <property type="entry name" value="HIT-like"/>
</dbReference>
<evidence type="ECO:0000313" key="18">
    <source>
        <dbReference type="EMBL" id="CAG6480751.1"/>
    </source>
</evidence>
<protein>
    <recommendedName>
        <fullName evidence="10">Nitrilase and fragile histidine triad fusion protein NitFhit</fullName>
        <ecNumber evidence="3">3.6.1.29</ecNumber>
    </recommendedName>
</protein>
<dbReference type="Pfam" id="PF00795">
    <property type="entry name" value="CN_hydrolase"/>
    <property type="match status" value="1"/>
</dbReference>
<dbReference type="SUPFAM" id="SSF54197">
    <property type="entry name" value="HIT-like"/>
    <property type="match status" value="1"/>
</dbReference>
<dbReference type="PROSITE" id="PS51084">
    <property type="entry name" value="HIT_2"/>
    <property type="match status" value="1"/>
</dbReference>
<comment type="cofactor">
    <cofactor evidence="1">
        <name>Mn(2+)</name>
        <dbReference type="ChEBI" id="CHEBI:29035"/>
    </cofactor>
</comment>
<evidence type="ECO:0000256" key="14">
    <source>
        <dbReference type="PROSITE-ProRule" id="PRU00464"/>
    </source>
</evidence>
<keyword evidence="6" id="KW-0511">Multifunctional enzyme</keyword>